<organism evidence="1 2">
    <name type="scientific">Candidatus Cellulosilyticum pullistercoris</name>
    <dbReference type="NCBI Taxonomy" id="2838521"/>
    <lineage>
        <taxon>Bacteria</taxon>
        <taxon>Bacillati</taxon>
        <taxon>Bacillota</taxon>
        <taxon>Clostridia</taxon>
        <taxon>Lachnospirales</taxon>
        <taxon>Cellulosilyticaceae</taxon>
        <taxon>Cellulosilyticum</taxon>
    </lineage>
</organism>
<evidence type="ECO:0000313" key="2">
    <source>
        <dbReference type="Proteomes" id="UP000824229"/>
    </source>
</evidence>
<dbReference type="Proteomes" id="UP000824229">
    <property type="component" value="Unassembled WGS sequence"/>
</dbReference>
<protein>
    <recommendedName>
        <fullName evidence="3">Adhesin domain-containing protein</fullName>
    </recommendedName>
</protein>
<proteinExistence type="predicted"/>
<accession>A0A9E2KCX4</accession>
<comment type="caution">
    <text evidence="1">The sequence shown here is derived from an EMBL/GenBank/DDBJ whole genome shotgun (WGS) entry which is preliminary data.</text>
</comment>
<dbReference type="EMBL" id="JAHLFQ010000141">
    <property type="protein sequence ID" value="MBU3804366.1"/>
    <property type="molecule type" value="Genomic_DNA"/>
</dbReference>
<evidence type="ECO:0008006" key="3">
    <source>
        <dbReference type="Google" id="ProtNLM"/>
    </source>
</evidence>
<reference evidence="1" key="2">
    <citation type="submission" date="2021-04" db="EMBL/GenBank/DDBJ databases">
        <authorList>
            <person name="Gilroy R."/>
        </authorList>
    </citation>
    <scope>NUCLEOTIDE SEQUENCE</scope>
    <source>
        <strain evidence="1">B5-657</strain>
    </source>
</reference>
<evidence type="ECO:0000313" key="1">
    <source>
        <dbReference type="EMBL" id="MBU3804366.1"/>
    </source>
</evidence>
<gene>
    <name evidence="1" type="ORF">H9872_06390</name>
</gene>
<name>A0A9E2KCX4_9FIRM</name>
<dbReference type="AlphaFoldDB" id="A0A9E2KCX4"/>
<sequence length="402" mass="45561">MKRWLIILSIIFGIGFISSAALAGRVYYEDLKVYTDYDKKILQTEALKNIYITSSVPIEIYPTSGEPYVEFNQSFTDLLGAAPEYELEVETKGENTYIELNETKEIFLWVGIKESRAQLSIYLPQATINRLNIQNDDYFYNQRNKQVINLEGINVNELTTNMNETEFILDGNYEKINISVSQGQINLKSNIPTQLTTQGNLVQYLTGEFDKITINNNSRDIIIDSNSASSVEINSHSSNIDLKGHYSRVKVKGNNNTLDIRSESICKLYTEGYGNHINGNGAFDVMHLDEDHSEMEIQTTVIPTKIDLGENSYPNTLVLTLPSNIPGFTVKYLNDYYMEDEEYETNHFGLISDFALESRKSEKGEYIYTYGDGSLEIRFNGNQENSLEIIDGGVYSSSSTAQ</sequence>
<reference evidence="1" key="1">
    <citation type="journal article" date="2021" name="PeerJ">
        <title>Extensive microbial diversity within the chicken gut microbiome revealed by metagenomics and culture.</title>
        <authorList>
            <person name="Gilroy R."/>
            <person name="Ravi A."/>
            <person name="Getino M."/>
            <person name="Pursley I."/>
            <person name="Horton D.L."/>
            <person name="Alikhan N.F."/>
            <person name="Baker D."/>
            <person name="Gharbi K."/>
            <person name="Hall N."/>
            <person name="Watson M."/>
            <person name="Adriaenssens E.M."/>
            <person name="Foster-Nyarko E."/>
            <person name="Jarju S."/>
            <person name="Secka A."/>
            <person name="Antonio M."/>
            <person name="Oren A."/>
            <person name="Chaudhuri R.R."/>
            <person name="La Ragione R."/>
            <person name="Hildebrand F."/>
            <person name="Pallen M.J."/>
        </authorList>
    </citation>
    <scope>NUCLEOTIDE SEQUENCE</scope>
    <source>
        <strain evidence="1">B5-657</strain>
    </source>
</reference>